<protein>
    <submittedName>
        <fullName evidence="1">Uncharacterized protein</fullName>
    </submittedName>
</protein>
<evidence type="ECO:0000313" key="2">
    <source>
        <dbReference type="Proteomes" id="UP000095247"/>
    </source>
</evidence>
<comment type="caution">
    <text evidence="1">The sequence shown here is derived from an EMBL/GenBank/DDBJ whole genome shotgun (WGS) entry which is preliminary data.</text>
</comment>
<organism evidence="1 2">
    <name type="scientific">Brachyspira hampsonii</name>
    <dbReference type="NCBI Taxonomy" id="1287055"/>
    <lineage>
        <taxon>Bacteria</taxon>
        <taxon>Pseudomonadati</taxon>
        <taxon>Spirochaetota</taxon>
        <taxon>Spirochaetia</taxon>
        <taxon>Brachyspirales</taxon>
        <taxon>Brachyspiraceae</taxon>
        <taxon>Brachyspira</taxon>
    </lineage>
</organism>
<evidence type="ECO:0000313" key="1">
    <source>
        <dbReference type="EMBL" id="OEJ15484.1"/>
    </source>
</evidence>
<dbReference type="Proteomes" id="UP000095247">
    <property type="component" value="Unassembled WGS sequence"/>
</dbReference>
<proteinExistence type="predicted"/>
<dbReference type="RefSeq" id="WP_069726035.1">
    <property type="nucleotide sequence ID" value="NZ_MDCO01000006.1"/>
</dbReference>
<dbReference type="AlphaFoldDB" id="A0A1E5NH68"/>
<dbReference type="EMBL" id="MDCO01000006">
    <property type="protein sequence ID" value="OEJ15484.1"/>
    <property type="molecule type" value="Genomic_DNA"/>
</dbReference>
<name>A0A1E5NH68_9SPIR</name>
<sequence>MDFGDIVLKITEDGSDIVLSGNSSIELDPTLNMSLMVTLFSNKEWFGNCLADEDDKIGSDIEAIKEVSIIGRKKLEDEIQSSLQYLVNENKAKDVNVNVQIIGDGKKENKRYDTNITITEPDGTEKNIYWKYAV</sequence>
<accession>A0A1E5NH68</accession>
<gene>
    <name evidence="1" type="ORF">BFL38_14445</name>
</gene>
<reference evidence="1 2" key="1">
    <citation type="submission" date="2016-08" db="EMBL/GenBank/DDBJ databases">
        <title>Characterization and recognition of Brachyspira hampsonii sp. nov., a novel intestinal spirochete that is pathogenic to pigs.</title>
        <authorList>
            <person name="Mirajkar N."/>
            <person name="La T."/>
            <person name="Phillips N."/>
            <person name="Hampson D."/>
            <person name="Gebhart C."/>
        </authorList>
    </citation>
    <scope>NUCLEOTIDE SEQUENCE [LARGE SCALE GENOMIC DNA]</scope>
    <source>
        <strain evidence="1 2">P280/1</strain>
    </source>
</reference>